<evidence type="ECO:0000256" key="3">
    <source>
        <dbReference type="ARBA" id="ARBA00022801"/>
    </source>
</evidence>
<dbReference type="Pfam" id="PF14363">
    <property type="entry name" value="AAA_assoc"/>
    <property type="match status" value="1"/>
</dbReference>
<evidence type="ECO:0000313" key="8">
    <source>
        <dbReference type="EMBL" id="KAG6663713.1"/>
    </source>
</evidence>
<evidence type="ECO:0000256" key="4">
    <source>
        <dbReference type="ARBA" id="ARBA00022842"/>
    </source>
</evidence>
<proteinExistence type="inferred from homology"/>
<dbReference type="PANTHER" id="PTHR23070">
    <property type="entry name" value="BCS1 AAA-TYPE ATPASE"/>
    <property type="match status" value="1"/>
</dbReference>
<sequence length="494" mass="56391">MGVRSLIFLGGVLVFFLVLIRVLLFKTGLIHVVKKCWRWIEDCFHVHQFLKVPEFNEGMQENQLYRRVSLYLNSLPSLEDSDFTNLVTGKKPNDIVLCLDPNQTVEDNFLGAVLTWTNADKMLPNDCRSFVLKVRKADKRRILRPYLQHIHSVADEIELRKQRDLKLYMNIKRGEDDDDHHHHHHRSGGGDGMWRSIPFTHPSTFDTIAMEDDLKNKVKSDLESFVKSKQYYHRLGRVWKRSFLLYGPSGTGKSSFVAAMANFISYDVYVIDLSKVLNDSDLNLLLLQTTSKSIIVMEDLDRFLTEKSTGVSLSGVLNFMDGILNSCCAEERVMVFTMTNSKDRVHPSLLRPGRIDVHIHFPLCDFLVFKTLASSYLGLKDHKLFPQVEEIFQSGTSLSPAEIGELMIANRNSPSRAIKSVMTALQTDSERRIGQRLGNTDGPRKSVDEAGMSFRSEGGHAVREFRKLYGFLRMKSSKVSHSQTFDEGSVYKEG</sequence>
<dbReference type="GO" id="GO:0016887">
    <property type="term" value="F:ATP hydrolysis activity"/>
    <property type="evidence" value="ECO:0007669"/>
    <property type="project" value="InterPro"/>
</dbReference>
<keyword evidence="4" id="KW-0460">Magnesium</keyword>
<dbReference type="AlphaFoldDB" id="A0A8T1RBE9"/>
<comment type="similarity">
    <text evidence="2">Belongs to the AAA ATPase family. BCS1 subfamily.</text>
</comment>
<accession>A0A8T1RBE9</accession>
<keyword evidence="9" id="KW-1185">Reference proteome</keyword>
<dbReference type="InterPro" id="IPR003959">
    <property type="entry name" value="ATPase_AAA_core"/>
</dbReference>
<keyword evidence="6" id="KW-1133">Transmembrane helix</keyword>
<evidence type="ECO:0000313" key="9">
    <source>
        <dbReference type="Proteomes" id="UP000811609"/>
    </source>
</evidence>
<dbReference type="Pfam" id="PF00004">
    <property type="entry name" value="AAA"/>
    <property type="match status" value="1"/>
</dbReference>
<dbReference type="InterPro" id="IPR025753">
    <property type="entry name" value="AAA_N_dom"/>
</dbReference>
<comment type="catalytic activity">
    <reaction evidence="5">
        <text>ATP + H2O = ADP + phosphate + H(+)</text>
        <dbReference type="Rhea" id="RHEA:13065"/>
        <dbReference type="ChEBI" id="CHEBI:15377"/>
        <dbReference type="ChEBI" id="CHEBI:15378"/>
        <dbReference type="ChEBI" id="CHEBI:30616"/>
        <dbReference type="ChEBI" id="CHEBI:43474"/>
        <dbReference type="ChEBI" id="CHEBI:456216"/>
    </reaction>
</comment>
<name>A0A8T1RBE9_CARIL</name>
<comment type="caution">
    <text evidence="8">The sequence shown here is derived from an EMBL/GenBank/DDBJ whole genome shotgun (WGS) entry which is preliminary data.</text>
</comment>
<evidence type="ECO:0000259" key="7">
    <source>
        <dbReference type="SMART" id="SM00382"/>
    </source>
</evidence>
<dbReference type="SMART" id="SM00382">
    <property type="entry name" value="AAA"/>
    <property type="match status" value="1"/>
</dbReference>
<feature type="domain" description="AAA+ ATPase" evidence="7">
    <location>
        <begin position="239"/>
        <end position="365"/>
    </location>
</feature>
<dbReference type="InterPro" id="IPR050747">
    <property type="entry name" value="Mitochondrial_chaperone_BCS1"/>
</dbReference>
<dbReference type="InterPro" id="IPR003593">
    <property type="entry name" value="AAA+_ATPase"/>
</dbReference>
<dbReference type="Pfam" id="PF25568">
    <property type="entry name" value="AAA_lid_At3g28540"/>
    <property type="match status" value="1"/>
</dbReference>
<feature type="transmembrane region" description="Helical" evidence="6">
    <location>
        <begin position="6"/>
        <end position="25"/>
    </location>
</feature>
<comment type="cofactor">
    <cofactor evidence="1">
        <name>Mg(2+)</name>
        <dbReference type="ChEBI" id="CHEBI:18420"/>
    </cofactor>
</comment>
<keyword evidence="3" id="KW-0378">Hydrolase</keyword>
<dbReference type="GO" id="GO:0005524">
    <property type="term" value="F:ATP binding"/>
    <property type="evidence" value="ECO:0007669"/>
    <property type="project" value="InterPro"/>
</dbReference>
<evidence type="ECO:0000256" key="1">
    <source>
        <dbReference type="ARBA" id="ARBA00001946"/>
    </source>
</evidence>
<protein>
    <recommendedName>
        <fullName evidence="7">AAA+ ATPase domain-containing protein</fullName>
    </recommendedName>
</protein>
<dbReference type="GO" id="GO:0006950">
    <property type="term" value="P:response to stress"/>
    <property type="evidence" value="ECO:0007669"/>
    <property type="project" value="UniProtKB-ARBA"/>
</dbReference>
<dbReference type="Proteomes" id="UP000811609">
    <property type="component" value="Chromosome 2"/>
</dbReference>
<evidence type="ECO:0000256" key="6">
    <source>
        <dbReference type="SAM" id="Phobius"/>
    </source>
</evidence>
<gene>
    <name evidence="8" type="ORF">CIPAW_02G042700</name>
</gene>
<reference evidence="8" key="1">
    <citation type="submission" date="2020-12" db="EMBL/GenBank/DDBJ databases">
        <title>WGS assembly of Carya illinoinensis cv. Pawnee.</title>
        <authorList>
            <person name="Platts A."/>
            <person name="Shu S."/>
            <person name="Wright S."/>
            <person name="Barry K."/>
            <person name="Edger P."/>
            <person name="Pires J.C."/>
            <person name="Schmutz J."/>
        </authorList>
    </citation>
    <scope>NUCLEOTIDE SEQUENCE</scope>
    <source>
        <tissue evidence="8">Leaf</tissue>
    </source>
</reference>
<dbReference type="EMBL" id="CM031810">
    <property type="protein sequence ID" value="KAG6663713.1"/>
    <property type="molecule type" value="Genomic_DNA"/>
</dbReference>
<evidence type="ECO:0000256" key="5">
    <source>
        <dbReference type="ARBA" id="ARBA00049360"/>
    </source>
</evidence>
<organism evidence="8 9">
    <name type="scientific">Carya illinoinensis</name>
    <name type="common">Pecan</name>
    <dbReference type="NCBI Taxonomy" id="32201"/>
    <lineage>
        <taxon>Eukaryota</taxon>
        <taxon>Viridiplantae</taxon>
        <taxon>Streptophyta</taxon>
        <taxon>Embryophyta</taxon>
        <taxon>Tracheophyta</taxon>
        <taxon>Spermatophyta</taxon>
        <taxon>Magnoliopsida</taxon>
        <taxon>eudicotyledons</taxon>
        <taxon>Gunneridae</taxon>
        <taxon>Pentapetalae</taxon>
        <taxon>rosids</taxon>
        <taxon>fabids</taxon>
        <taxon>Fagales</taxon>
        <taxon>Juglandaceae</taxon>
        <taxon>Carya</taxon>
    </lineage>
</organism>
<keyword evidence="6" id="KW-0472">Membrane</keyword>
<evidence type="ECO:0000256" key="2">
    <source>
        <dbReference type="ARBA" id="ARBA00007448"/>
    </source>
</evidence>
<keyword evidence="6" id="KW-0812">Transmembrane</keyword>
<dbReference type="InterPro" id="IPR058017">
    <property type="entry name" value="At3g28540-like_C"/>
</dbReference>